<organism evidence="1 2">
    <name type="scientific">Klebsiella michiganensis</name>
    <dbReference type="NCBI Taxonomy" id="1134687"/>
    <lineage>
        <taxon>Bacteria</taxon>
        <taxon>Pseudomonadati</taxon>
        <taxon>Pseudomonadota</taxon>
        <taxon>Gammaproteobacteria</taxon>
        <taxon>Enterobacterales</taxon>
        <taxon>Enterobacteriaceae</taxon>
        <taxon>Klebsiella/Raoultella group</taxon>
        <taxon>Klebsiella</taxon>
    </lineage>
</organism>
<comment type="caution">
    <text evidence="1">The sequence shown here is derived from an EMBL/GenBank/DDBJ whole genome shotgun (WGS) entry which is preliminary data.</text>
</comment>
<sequence length="86" mass="9539">MIGDLSAAIALNNGDLAGNQNMFGLSGLTLCEHRVMLYQPDFIQRGIVAGVGKFMHCLRDRFVRLQAELADEDFIVLQNNVSAERE</sequence>
<reference evidence="1 2" key="1">
    <citation type="submission" date="2018-06" db="EMBL/GenBank/DDBJ databases">
        <authorList>
            <consortium name="Pathogen Informatics"/>
            <person name="Doyle S."/>
        </authorList>
    </citation>
    <scope>NUCLEOTIDE SEQUENCE [LARGE SCALE GENOMIC DNA]</scope>
    <source>
        <strain evidence="1 2">NCTC11694</strain>
    </source>
</reference>
<name>A0A7H4LXG8_9ENTR</name>
<dbReference type="AlphaFoldDB" id="A0A7H4LXG8"/>
<gene>
    <name evidence="1" type="ORF">NCTC11694_02015</name>
</gene>
<proteinExistence type="predicted"/>
<evidence type="ECO:0000313" key="1">
    <source>
        <dbReference type="EMBL" id="STR40844.1"/>
    </source>
</evidence>
<dbReference type="Proteomes" id="UP000255050">
    <property type="component" value="Unassembled WGS sequence"/>
</dbReference>
<dbReference type="EMBL" id="UGJR01000002">
    <property type="protein sequence ID" value="STR40844.1"/>
    <property type="molecule type" value="Genomic_DNA"/>
</dbReference>
<protein>
    <submittedName>
        <fullName evidence="1">Uncharacterized protein</fullName>
    </submittedName>
</protein>
<accession>A0A7H4LXG8</accession>
<evidence type="ECO:0000313" key="2">
    <source>
        <dbReference type="Proteomes" id="UP000255050"/>
    </source>
</evidence>